<dbReference type="RefSeq" id="XP_017027776.2">
    <property type="nucleotide sequence ID" value="XM_017172287.3"/>
</dbReference>
<gene>
    <name evidence="3" type="primary">LOC108078422</name>
</gene>
<organism evidence="2 3">
    <name type="scientific">Drosophila kikkawai</name>
    <name type="common">Fruit fly</name>
    <dbReference type="NCBI Taxonomy" id="30033"/>
    <lineage>
        <taxon>Eukaryota</taxon>
        <taxon>Metazoa</taxon>
        <taxon>Ecdysozoa</taxon>
        <taxon>Arthropoda</taxon>
        <taxon>Hexapoda</taxon>
        <taxon>Insecta</taxon>
        <taxon>Pterygota</taxon>
        <taxon>Neoptera</taxon>
        <taxon>Endopterygota</taxon>
        <taxon>Diptera</taxon>
        <taxon>Brachycera</taxon>
        <taxon>Muscomorpha</taxon>
        <taxon>Ephydroidea</taxon>
        <taxon>Drosophilidae</taxon>
        <taxon>Drosophila</taxon>
        <taxon>Sophophora</taxon>
    </lineage>
</organism>
<keyword evidence="2" id="KW-1185">Reference proteome</keyword>
<dbReference type="OrthoDB" id="7988102at2759"/>
<name>A0A6P4IXT2_DROKI</name>
<evidence type="ECO:0008006" key="4">
    <source>
        <dbReference type="Google" id="ProtNLM"/>
    </source>
</evidence>
<evidence type="ECO:0000256" key="1">
    <source>
        <dbReference type="SAM" id="SignalP"/>
    </source>
</evidence>
<reference evidence="2" key="1">
    <citation type="submission" date="2025-05" db="UniProtKB">
        <authorList>
            <consortium name="RefSeq"/>
        </authorList>
    </citation>
    <scope>NUCLEOTIDE SEQUENCE [LARGE SCALE GENOMIC DNA]</scope>
    <source>
        <strain evidence="2">14028-0561.14</strain>
    </source>
</reference>
<accession>A0A6P4IXT2</accession>
<dbReference type="Proteomes" id="UP001652661">
    <property type="component" value="Chromosome 2R"/>
</dbReference>
<dbReference type="GeneID" id="108078422"/>
<reference evidence="3" key="2">
    <citation type="submission" date="2025-08" db="UniProtKB">
        <authorList>
            <consortium name="RefSeq"/>
        </authorList>
    </citation>
    <scope>IDENTIFICATION</scope>
    <source>
        <strain evidence="3">14028-0561.14</strain>
        <tissue evidence="3">Whole fly</tissue>
    </source>
</reference>
<keyword evidence="1" id="KW-0732">Signal</keyword>
<evidence type="ECO:0000313" key="3">
    <source>
        <dbReference type="RefSeq" id="XP_017027776.2"/>
    </source>
</evidence>
<dbReference type="AlphaFoldDB" id="A0A6P4IXT2"/>
<feature type="chain" id="PRO_5047238968" description="Defensin" evidence="1">
    <location>
        <begin position="24"/>
        <end position="68"/>
    </location>
</feature>
<sequence length="68" mass="7183">MVPLRLCLCILLFSWVLLEAAQAAGIGELPTYQGLCQQQGDMCGVQCRVAGGADGLCNKVGLCICRPL</sequence>
<evidence type="ECO:0000313" key="2">
    <source>
        <dbReference type="Proteomes" id="UP001652661"/>
    </source>
</evidence>
<proteinExistence type="predicted"/>
<feature type="signal peptide" evidence="1">
    <location>
        <begin position="1"/>
        <end position="23"/>
    </location>
</feature>
<protein>
    <recommendedName>
        <fullName evidence="4">Defensin</fullName>
    </recommendedName>
</protein>